<dbReference type="Proteomes" id="UP000265643">
    <property type="component" value="Unassembled WGS sequence"/>
</dbReference>
<evidence type="ECO:0000256" key="5">
    <source>
        <dbReference type="ARBA" id="ARBA00022692"/>
    </source>
</evidence>
<dbReference type="InterPro" id="IPR035906">
    <property type="entry name" value="MetI-like_sf"/>
</dbReference>
<dbReference type="PANTHER" id="PTHR42929:SF1">
    <property type="entry name" value="INNER MEMBRANE ABC TRANSPORTER PERMEASE PROTEIN YDCU-RELATED"/>
    <property type="match status" value="1"/>
</dbReference>
<sequence length="272" mass="30028">MWKSRKILTGPYLLWSIAFTILPLLMIVYYGMTTEKGRFTWSNLAQITTPENLKALGLALLLSFVSTAICLILAYPLAMILSEANVNQTSFIVLIFILPMWMNFLLRTLAWQNLLEKNGVINTILTFFHLPALSLINTPGAIILGMVYNFLPFMVLPIYNVLVKIDRDVISAAKDLGANNLQTFSKIILPLSVPGIISGVTMVFVPSLTTFVISDLLGGSKILLIGNVIEQEFKQSSNWNVGSGLSLVLMIFIIASMALIAKYDKDGEGTAF</sequence>
<dbReference type="InterPro" id="IPR000515">
    <property type="entry name" value="MetI-like"/>
</dbReference>
<comment type="similarity">
    <text evidence="2">Belongs to the binding-protein-dependent transport system permease family. CysTW subfamily.</text>
</comment>
<name>A0A391NY42_9FIRM</name>
<dbReference type="GO" id="GO:0005886">
    <property type="term" value="C:plasma membrane"/>
    <property type="evidence" value="ECO:0007669"/>
    <property type="project" value="UniProtKB-SubCell"/>
</dbReference>
<evidence type="ECO:0000256" key="6">
    <source>
        <dbReference type="ARBA" id="ARBA00022989"/>
    </source>
</evidence>
<keyword evidence="11" id="KW-1185">Reference proteome</keyword>
<evidence type="ECO:0000256" key="8">
    <source>
        <dbReference type="RuleBase" id="RU363032"/>
    </source>
</evidence>
<dbReference type="SUPFAM" id="SSF161098">
    <property type="entry name" value="MetI-like"/>
    <property type="match status" value="1"/>
</dbReference>
<feature type="domain" description="ABC transmembrane type-1" evidence="9">
    <location>
        <begin position="56"/>
        <end position="260"/>
    </location>
</feature>
<dbReference type="AlphaFoldDB" id="A0A391NY42"/>
<evidence type="ECO:0000256" key="1">
    <source>
        <dbReference type="ARBA" id="ARBA00004651"/>
    </source>
</evidence>
<dbReference type="Pfam" id="PF00528">
    <property type="entry name" value="BPD_transp_1"/>
    <property type="match status" value="1"/>
</dbReference>
<gene>
    <name evidence="10" type="ORF">KGMB01110_02910</name>
</gene>
<accession>A0A391NY42</accession>
<evidence type="ECO:0000256" key="7">
    <source>
        <dbReference type="ARBA" id="ARBA00023136"/>
    </source>
</evidence>
<protein>
    <submittedName>
        <fullName evidence="10">ABC transporter permease</fullName>
    </submittedName>
</protein>
<dbReference type="Gene3D" id="1.10.3720.10">
    <property type="entry name" value="MetI-like"/>
    <property type="match status" value="1"/>
</dbReference>
<organism evidence="10 11">
    <name type="scientific">Mediterraneibacter butyricigenes</name>
    <dbReference type="NCBI Taxonomy" id="2316025"/>
    <lineage>
        <taxon>Bacteria</taxon>
        <taxon>Bacillati</taxon>
        <taxon>Bacillota</taxon>
        <taxon>Clostridia</taxon>
        <taxon>Lachnospirales</taxon>
        <taxon>Lachnospiraceae</taxon>
        <taxon>Mediterraneibacter</taxon>
    </lineage>
</organism>
<feature type="transmembrane region" description="Helical" evidence="8">
    <location>
        <begin position="53"/>
        <end position="77"/>
    </location>
</feature>
<dbReference type="RefSeq" id="WP_119297358.1">
    <property type="nucleotide sequence ID" value="NZ_BHGK01000001.1"/>
</dbReference>
<feature type="transmembrane region" description="Helical" evidence="8">
    <location>
        <begin position="142"/>
        <end position="163"/>
    </location>
</feature>
<dbReference type="GO" id="GO:0055085">
    <property type="term" value="P:transmembrane transport"/>
    <property type="evidence" value="ECO:0007669"/>
    <property type="project" value="InterPro"/>
</dbReference>
<dbReference type="PANTHER" id="PTHR42929">
    <property type="entry name" value="INNER MEMBRANE ABC TRANSPORTER PERMEASE PROTEIN YDCU-RELATED-RELATED"/>
    <property type="match status" value="1"/>
</dbReference>
<comment type="subcellular location">
    <subcellularLocation>
        <location evidence="1 8">Cell membrane</location>
        <topology evidence="1 8">Multi-pass membrane protein</topology>
    </subcellularLocation>
</comment>
<feature type="transmembrane region" description="Helical" evidence="8">
    <location>
        <begin position="89"/>
        <end position="106"/>
    </location>
</feature>
<feature type="transmembrane region" description="Helical" evidence="8">
    <location>
        <begin position="184"/>
        <end position="205"/>
    </location>
</feature>
<dbReference type="EMBL" id="BHGK01000001">
    <property type="protein sequence ID" value="GCA65855.1"/>
    <property type="molecule type" value="Genomic_DNA"/>
</dbReference>
<keyword evidence="3 8" id="KW-0813">Transport</keyword>
<evidence type="ECO:0000259" key="9">
    <source>
        <dbReference type="PROSITE" id="PS50928"/>
    </source>
</evidence>
<keyword evidence="5 8" id="KW-0812">Transmembrane</keyword>
<proteinExistence type="inferred from homology"/>
<keyword evidence="4" id="KW-1003">Cell membrane</keyword>
<reference evidence="11" key="1">
    <citation type="submission" date="2018-09" db="EMBL/GenBank/DDBJ databases">
        <title>Draft Genome Sequence of Mediterraneibacter sp. KCTC 15684.</title>
        <authorList>
            <person name="Kim J.S."/>
            <person name="Han K.I."/>
            <person name="Suh M.K."/>
            <person name="Lee K.C."/>
            <person name="Eom M.K."/>
            <person name="Lee J.H."/>
            <person name="Park S.H."/>
            <person name="Kang S.W."/>
            <person name="Park J.E."/>
            <person name="Oh B.S."/>
            <person name="Yu S.Y."/>
            <person name="Choi S.H."/>
            <person name="Lee D.H."/>
            <person name="Yoon H."/>
            <person name="Kim B."/>
            <person name="Yang S.J."/>
            <person name="Lee J.S."/>
        </authorList>
    </citation>
    <scope>NUCLEOTIDE SEQUENCE [LARGE SCALE GENOMIC DNA]</scope>
    <source>
        <strain evidence="11">KCTC 15684</strain>
    </source>
</reference>
<comment type="caution">
    <text evidence="10">The sequence shown here is derived from an EMBL/GenBank/DDBJ whole genome shotgun (WGS) entry which is preliminary data.</text>
</comment>
<feature type="transmembrane region" description="Helical" evidence="8">
    <location>
        <begin position="241"/>
        <end position="261"/>
    </location>
</feature>
<evidence type="ECO:0000256" key="3">
    <source>
        <dbReference type="ARBA" id="ARBA00022448"/>
    </source>
</evidence>
<feature type="transmembrane region" description="Helical" evidence="8">
    <location>
        <begin position="12"/>
        <end position="32"/>
    </location>
</feature>
<evidence type="ECO:0000313" key="11">
    <source>
        <dbReference type="Proteomes" id="UP000265643"/>
    </source>
</evidence>
<evidence type="ECO:0000256" key="4">
    <source>
        <dbReference type="ARBA" id="ARBA00022475"/>
    </source>
</evidence>
<evidence type="ECO:0000256" key="2">
    <source>
        <dbReference type="ARBA" id="ARBA00007069"/>
    </source>
</evidence>
<evidence type="ECO:0000313" key="10">
    <source>
        <dbReference type="EMBL" id="GCA65855.1"/>
    </source>
</evidence>
<dbReference type="CDD" id="cd06261">
    <property type="entry name" value="TM_PBP2"/>
    <property type="match status" value="1"/>
</dbReference>
<dbReference type="PROSITE" id="PS50928">
    <property type="entry name" value="ABC_TM1"/>
    <property type="match status" value="1"/>
</dbReference>
<keyword evidence="7 8" id="KW-0472">Membrane</keyword>
<keyword evidence="6 8" id="KW-1133">Transmembrane helix</keyword>